<reference evidence="4 5" key="1">
    <citation type="submission" date="2019-04" db="EMBL/GenBank/DDBJ databases">
        <title>Friends and foes A comparative genomics study of 23 Aspergillus species from section Flavi.</title>
        <authorList>
            <consortium name="DOE Joint Genome Institute"/>
            <person name="Kjaerbolling I."/>
            <person name="Vesth T."/>
            <person name="Frisvad J.C."/>
            <person name="Nybo J.L."/>
            <person name="Theobald S."/>
            <person name="Kildgaard S."/>
            <person name="Isbrandt T."/>
            <person name="Kuo A."/>
            <person name="Sato A."/>
            <person name="Lyhne E.K."/>
            <person name="Kogle M.E."/>
            <person name="Wiebenga A."/>
            <person name="Kun R.S."/>
            <person name="Lubbers R.J."/>
            <person name="Makela M.R."/>
            <person name="Barry K."/>
            <person name="Chovatia M."/>
            <person name="Clum A."/>
            <person name="Daum C."/>
            <person name="Haridas S."/>
            <person name="He G."/>
            <person name="LaButti K."/>
            <person name="Lipzen A."/>
            <person name="Mondo S."/>
            <person name="Riley R."/>
            <person name="Salamov A."/>
            <person name="Simmons B.A."/>
            <person name="Magnuson J.K."/>
            <person name="Henrissat B."/>
            <person name="Mortensen U.H."/>
            <person name="Larsen T.O."/>
            <person name="Devries R.P."/>
            <person name="Grigoriev I.V."/>
            <person name="Machida M."/>
            <person name="Baker S.E."/>
            <person name="Andersen M.R."/>
        </authorList>
    </citation>
    <scope>NUCLEOTIDE SEQUENCE [LARGE SCALE GENOMIC DNA]</scope>
    <source>
        <strain evidence="4 5">IBT 18842</strain>
    </source>
</reference>
<dbReference type="SUPFAM" id="SSF56801">
    <property type="entry name" value="Acetyl-CoA synthetase-like"/>
    <property type="match status" value="1"/>
</dbReference>
<dbReference type="Pfam" id="PF00501">
    <property type="entry name" value="AMP-binding"/>
    <property type="match status" value="1"/>
</dbReference>
<evidence type="ECO:0000259" key="3">
    <source>
        <dbReference type="Pfam" id="PF00501"/>
    </source>
</evidence>
<evidence type="ECO:0000313" key="4">
    <source>
        <dbReference type="EMBL" id="KAE8151323.1"/>
    </source>
</evidence>
<name>A0A5N6TY70_ASPAV</name>
<dbReference type="CDD" id="cd04433">
    <property type="entry name" value="AFD_class_I"/>
    <property type="match status" value="1"/>
</dbReference>
<keyword evidence="2" id="KW-0472">Membrane</keyword>
<dbReference type="OrthoDB" id="6614653at2759"/>
<keyword evidence="2" id="KW-0812">Transmembrane</keyword>
<dbReference type="Gene3D" id="3.40.50.12780">
    <property type="entry name" value="N-terminal domain of ligase-like"/>
    <property type="match status" value="1"/>
</dbReference>
<comment type="similarity">
    <text evidence="1">Belongs to the ATP-dependent AMP-binding enzyme family.</text>
</comment>
<keyword evidence="2" id="KW-1133">Transmembrane helix</keyword>
<dbReference type="PANTHER" id="PTHR43201:SF8">
    <property type="entry name" value="ACYL-COA SYNTHETASE FAMILY MEMBER 3"/>
    <property type="match status" value="1"/>
</dbReference>
<protein>
    <submittedName>
        <fullName evidence="4">Acetyl-CoA synthetase-like protein</fullName>
    </submittedName>
</protein>
<accession>A0A5N6TY70</accession>
<organism evidence="4 5">
    <name type="scientific">Aspergillus avenaceus</name>
    <dbReference type="NCBI Taxonomy" id="36643"/>
    <lineage>
        <taxon>Eukaryota</taxon>
        <taxon>Fungi</taxon>
        <taxon>Dikarya</taxon>
        <taxon>Ascomycota</taxon>
        <taxon>Pezizomycotina</taxon>
        <taxon>Eurotiomycetes</taxon>
        <taxon>Eurotiomycetidae</taxon>
        <taxon>Eurotiales</taxon>
        <taxon>Aspergillaceae</taxon>
        <taxon>Aspergillus</taxon>
        <taxon>Aspergillus subgen. Circumdati</taxon>
    </lineage>
</organism>
<dbReference type="InterPro" id="IPR045851">
    <property type="entry name" value="AMP-bd_C_sf"/>
</dbReference>
<dbReference type="Proteomes" id="UP000325780">
    <property type="component" value="Unassembled WGS sequence"/>
</dbReference>
<proteinExistence type="inferred from homology"/>
<gene>
    <name evidence="4" type="ORF">BDV25DRAFT_138951</name>
</gene>
<feature type="transmembrane region" description="Helical" evidence="2">
    <location>
        <begin position="86"/>
        <end position="105"/>
    </location>
</feature>
<dbReference type="GO" id="GO:0006631">
    <property type="term" value="P:fatty acid metabolic process"/>
    <property type="evidence" value="ECO:0007669"/>
    <property type="project" value="TreeGrafter"/>
</dbReference>
<evidence type="ECO:0000256" key="1">
    <source>
        <dbReference type="ARBA" id="ARBA00006432"/>
    </source>
</evidence>
<dbReference type="AlphaFoldDB" id="A0A5N6TY70"/>
<dbReference type="InterPro" id="IPR042099">
    <property type="entry name" value="ANL_N_sf"/>
</dbReference>
<dbReference type="Gene3D" id="3.30.300.30">
    <property type="match status" value="1"/>
</dbReference>
<dbReference type="EMBL" id="ML742073">
    <property type="protein sequence ID" value="KAE8151323.1"/>
    <property type="molecule type" value="Genomic_DNA"/>
</dbReference>
<dbReference type="PANTHER" id="PTHR43201">
    <property type="entry name" value="ACYL-COA SYNTHETASE"/>
    <property type="match status" value="1"/>
</dbReference>
<evidence type="ECO:0000256" key="2">
    <source>
        <dbReference type="SAM" id="Phobius"/>
    </source>
</evidence>
<dbReference type="GO" id="GO:0031956">
    <property type="term" value="F:medium-chain fatty acid-CoA ligase activity"/>
    <property type="evidence" value="ECO:0007669"/>
    <property type="project" value="TreeGrafter"/>
</dbReference>
<keyword evidence="5" id="KW-1185">Reference proteome</keyword>
<sequence>MTIDCCFPDNPLFVRLLETAHKDLNHVVILDPDRGVEVSYGRLLNDILAWRRVIQKQLPREILDSQGMISAKPAYIGLLSSNSYEFIVAILAILAVGGAVMPLRAQSFPDGVELLIDQAKPVCLVATDEHMPLAKTMHEECLSRGNPTELVRISINTTSSEAPESTGFAIDQRVVLPSDDPSLLVLTSGSVGRPKAVVHSMRRLLINNGPQGTPEDTILLHRPPGGTQGLVGVVTALLYGIKTEILGEGQTSMRVWKRLRCGGVTMLTGSSVFWIDMMKYYNTNIAALSLEERDKYLQSAKDLRSAACAGSMPTPVVKGFWKKLLGGRSLKLAYGSTEVGGVLSTNGVTYLSNEACLGKPLPGVTVKLSNGDHGELLIKTPSMLLGYLNSPKQTMAALDEEGFYRSGDIAHISKGRYIMDGRAKADFIQYQNVQVCLLEVEFALKDLSYIAEGYIVPVVDNSGQHRVGALVRVEGRSSEGYNEELTLKTLRRDLAEGLALYKLPTVLRVLQEGEEAPLGCTGKFKRYEAAKVYFPHSEHGDITTLPSKVEVWPLEVGSNS</sequence>
<dbReference type="InterPro" id="IPR000873">
    <property type="entry name" value="AMP-dep_synth/lig_dom"/>
</dbReference>
<feature type="domain" description="AMP-dependent synthetase/ligase" evidence="3">
    <location>
        <begin position="76"/>
        <end position="388"/>
    </location>
</feature>
<evidence type="ECO:0000313" key="5">
    <source>
        <dbReference type="Proteomes" id="UP000325780"/>
    </source>
</evidence>